<name>A0A7C1FG43_9CHLR</name>
<comment type="caution">
    <text evidence="7">The sequence shown here is derived from an EMBL/GenBank/DDBJ whole genome shotgun (WGS) entry which is preliminary data.</text>
</comment>
<gene>
    <name evidence="7" type="ORF">ENQ20_10575</name>
</gene>
<dbReference type="AlphaFoldDB" id="A0A7C1FG43"/>
<dbReference type="NCBIfam" id="TIGR04350">
    <property type="entry name" value="C_S_lyase_PatB"/>
    <property type="match status" value="1"/>
</dbReference>
<evidence type="ECO:0000256" key="2">
    <source>
        <dbReference type="ARBA" id="ARBA00012224"/>
    </source>
</evidence>
<evidence type="ECO:0000256" key="5">
    <source>
        <dbReference type="ARBA" id="ARBA00037974"/>
    </source>
</evidence>
<dbReference type="EMBL" id="DSMG01000102">
    <property type="protein sequence ID" value="HDX31919.1"/>
    <property type="molecule type" value="Genomic_DNA"/>
</dbReference>
<dbReference type="InterPro" id="IPR027619">
    <property type="entry name" value="C-S_lyase_PatB-like"/>
</dbReference>
<proteinExistence type="inferred from homology"/>
<dbReference type="PANTHER" id="PTHR43525">
    <property type="entry name" value="PROTEIN MALY"/>
    <property type="match status" value="1"/>
</dbReference>
<evidence type="ECO:0000256" key="3">
    <source>
        <dbReference type="ARBA" id="ARBA00022898"/>
    </source>
</evidence>
<dbReference type="InterPro" id="IPR015424">
    <property type="entry name" value="PyrdxlP-dep_Trfase"/>
</dbReference>
<feature type="domain" description="Aminotransferase class I/classII large" evidence="6">
    <location>
        <begin position="33"/>
        <end position="378"/>
    </location>
</feature>
<dbReference type="GO" id="GO:0047804">
    <property type="term" value="F:cysteine-S-conjugate beta-lyase activity"/>
    <property type="evidence" value="ECO:0007669"/>
    <property type="project" value="UniProtKB-EC"/>
</dbReference>
<comment type="similarity">
    <text evidence="5">Belongs to the class-II pyridoxal-phosphate-dependent aminotransferase family. MalY/PatB cystathionine beta-lyase subfamily.</text>
</comment>
<evidence type="ECO:0000313" key="7">
    <source>
        <dbReference type="EMBL" id="HDX31919.1"/>
    </source>
</evidence>
<keyword evidence="3" id="KW-0663">Pyridoxal phosphate</keyword>
<dbReference type="SUPFAM" id="SSF53383">
    <property type="entry name" value="PLP-dependent transferases"/>
    <property type="match status" value="1"/>
</dbReference>
<evidence type="ECO:0000256" key="1">
    <source>
        <dbReference type="ARBA" id="ARBA00001933"/>
    </source>
</evidence>
<protein>
    <recommendedName>
        <fullName evidence="2">cysteine-S-conjugate beta-lyase</fullName>
        <ecNumber evidence="2">4.4.1.13</ecNumber>
    </recommendedName>
</protein>
<dbReference type="Pfam" id="PF00155">
    <property type="entry name" value="Aminotran_1_2"/>
    <property type="match status" value="1"/>
</dbReference>
<evidence type="ECO:0000259" key="6">
    <source>
        <dbReference type="Pfam" id="PF00155"/>
    </source>
</evidence>
<keyword evidence="4 7" id="KW-0456">Lyase</keyword>
<dbReference type="Gene3D" id="3.40.640.10">
    <property type="entry name" value="Type I PLP-dependent aspartate aminotransferase-like (Major domain)"/>
    <property type="match status" value="1"/>
</dbReference>
<sequence length="388" mass="43055">MSYDFDCIIERRGTDSSKWGTFPEDVLPMWVADMDFASPQPIIDALARRIAHGVFGYGLEPQSLKQTLVERMMRLYRWEIRPEDILFLPGLVSGLNVVSRAIGEPGDGVLINTPVYGPFLTAPANQQRTLQSAPLQVRQIGRRLHYELNMEGLAKAIQPHTKLFLLCNPHNPVGRAYTREELSEIAAFCEAHDLVICSDEIHCDLLLDDAHHIPIASLAPEIAQRTITLMAPSKTFNIPGLGASFAIIQNSVLRKRVEKAMAGIVPHVNILGMVAAEAAYTQCDPWLEALRSYLTANRNVAVAFIEQHLPGARFTCPEATYLLWVDLRAVVDGKPADFLLRKAKLAVNDGAWFGEGGEGFVRLNFGCPRRILEEGLRRMAAALNGFSE</sequence>
<organism evidence="7">
    <name type="scientific">Caldilinea aerophila</name>
    <dbReference type="NCBI Taxonomy" id="133453"/>
    <lineage>
        <taxon>Bacteria</taxon>
        <taxon>Bacillati</taxon>
        <taxon>Chloroflexota</taxon>
        <taxon>Caldilineae</taxon>
        <taxon>Caldilineales</taxon>
        <taxon>Caldilineaceae</taxon>
        <taxon>Caldilinea</taxon>
    </lineage>
</organism>
<reference evidence="7" key="1">
    <citation type="journal article" date="2020" name="mSystems">
        <title>Genome- and Community-Level Interaction Insights into Carbon Utilization and Element Cycling Functions of Hydrothermarchaeota in Hydrothermal Sediment.</title>
        <authorList>
            <person name="Zhou Z."/>
            <person name="Liu Y."/>
            <person name="Xu W."/>
            <person name="Pan J."/>
            <person name="Luo Z.H."/>
            <person name="Li M."/>
        </authorList>
    </citation>
    <scope>NUCLEOTIDE SEQUENCE [LARGE SCALE GENOMIC DNA]</scope>
    <source>
        <strain evidence="7">SpSt-289</strain>
    </source>
</reference>
<evidence type="ECO:0000256" key="4">
    <source>
        <dbReference type="ARBA" id="ARBA00023239"/>
    </source>
</evidence>
<dbReference type="GO" id="GO:0030170">
    <property type="term" value="F:pyridoxal phosphate binding"/>
    <property type="evidence" value="ECO:0007669"/>
    <property type="project" value="InterPro"/>
</dbReference>
<dbReference type="InterPro" id="IPR004839">
    <property type="entry name" value="Aminotransferase_I/II_large"/>
</dbReference>
<dbReference type="InterPro" id="IPR051798">
    <property type="entry name" value="Class-II_PLP-Dep_Aminotrans"/>
</dbReference>
<dbReference type="PANTHER" id="PTHR43525:SF1">
    <property type="entry name" value="PROTEIN MALY"/>
    <property type="match status" value="1"/>
</dbReference>
<dbReference type="EC" id="4.4.1.13" evidence="2"/>
<dbReference type="InterPro" id="IPR015421">
    <property type="entry name" value="PyrdxlP-dep_Trfase_major"/>
</dbReference>
<accession>A0A7C1FG43</accession>
<dbReference type="Gene3D" id="3.90.1150.10">
    <property type="entry name" value="Aspartate Aminotransferase, domain 1"/>
    <property type="match status" value="1"/>
</dbReference>
<comment type="cofactor">
    <cofactor evidence="1">
        <name>pyridoxal 5'-phosphate</name>
        <dbReference type="ChEBI" id="CHEBI:597326"/>
    </cofactor>
</comment>
<dbReference type="InterPro" id="IPR015422">
    <property type="entry name" value="PyrdxlP-dep_Trfase_small"/>
</dbReference>
<dbReference type="CDD" id="cd00609">
    <property type="entry name" value="AAT_like"/>
    <property type="match status" value="1"/>
</dbReference>